<evidence type="ECO:0000256" key="1">
    <source>
        <dbReference type="SAM" id="MobiDB-lite"/>
    </source>
</evidence>
<evidence type="ECO:0000313" key="3">
    <source>
        <dbReference type="Proteomes" id="UP001500236"/>
    </source>
</evidence>
<reference evidence="3" key="1">
    <citation type="journal article" date="2019" name="Int. J. Syst. Evol. Microbiol.">
        <title>The Global Catalogue of Microorganisms (GCM) 10K type strain sequencing project: providing services to taxonomists for standard genome sequencing and annotation.</title>
        <authorList>
            <consortium name="The Broad Institute Genomics Platform"/>
            <consortium name="The Broad Institute Genome Sequencing Center for Infectious Disease"/>
            <person name="Wu L."/>
            <person name="Ma J."/>
        </authorList>
    </citation>
    <scope>NUCLEOTIDE SEQUENCE [LARGE SCALE GENOMIC DNA]</scope>
    <source>
        <strain evidence="3">JCM 14309</strain>
    </source>
</reference>
<dbReference type="SUPFAM" id="SSF103025">
    <property type="entry name" value="Folate-binding domain"/>
    <property type="match status" value="1"/>
</dbReference>
<feature type="region of interest" description="Disordered" evidence="1">
    <location>
        <begin position="213"/>
        <end position="236"/>
    </location>
</feature>
<accession>A0ABP6LZ62</accession>
<name>A0ABP6LZ62_9MICC</name>
<dbReference type="InterPro" id="IPR007375">
    <property type="entry name" value="SoxG"/>
</dbReference>
<dbReference type="Proteomes" id="UP001500236">
    <property type="component" value="Unassembled WGS sequence"/>
</dbReference>
<comment type="caution">
    <text evidence="2">The sequence shown here is derived from an EMBL/GenBank/DDBJ whole genome shotgun (WGS) entry which is preliminary data.</text>
</comment>
<dbReference type="RefSeq" id="WP_344681888.1">
    <property type="nucleotide sequence ID" value="NZ_BAAAVT010000012.1"/>
</dbReference>
<evidence type="ECO:0000313" key="2">
    <source>
        <dbReference type="EMBL" id="GAA3067279.1"/>
    </source>
</evidence>
<dbReference type="Pfam" id="PF04268">
    <property type="entry name" value="SoxG"/>
    <property type="match status" value="1"/>
</dbReference>
<dbReference type="EMBL" id="BAAAVT010000012">
    <property type="protein sequence ID" value="GAA3067279.1"/>
    <property type="molecule type" value="Genomic_DNA"/>
</dbReference>
<protein>
    <submittedName>
        <fullName evidence="2">Sarcosine oxidase subunit gamma</fullName>
    </submittedName>
</protein>
<sequence length="236" mass="24520">MAEIHTSGPAALRRSPLAHLHQTLAAGSAAAPERFSVREIAFTTQIGVRAAPGGAAHQAISEALDAGLPSGVGEVCGDPATTAALWLAPDEFLVVAETDRHDLLVALTDALGEHPGQVVDLSANRTILEISGDRARDVLEKGVPVDLHPRGLPPGSAVVTTLSLVPVLLWRTGTGSGTGTGNGHDEGPDSDTFRVMPRISFADHVARWLLDASREHRPASTPTDQPEEATCPATVG</sequence>
<dbReference type="InterPro" id="IPR027266">
    <property type="entry name" value="TrmE/GcvT-like"/>
</dbReference>
<proteinExistence type="predicted"/>
<organism evidence="2 3">
    <name type="scientific">Nesterenkonia aethiopica</name>
    <dbReference type="NCBI Taxonomy" id="269144"/>
    <lineage>
        <taxon>Bacteria</taxon>
        <taxon>Bacillati</taxon>
        <taxon>Actinomycetota</taxon>
        <taxon>Actinomycetes</taxon>
        <taxon>Micrococcales</taxon>
        <taxon>Micrococcaceae</taxon>
        <taxon>Nesterenkonia</taxon>
    </lineage>
</organism>
<dbReference type="Gene3D" id="3.30.1360.120">
    <property type="entry name" value="Probable tRNA modification gtpase trme, domain 1"/>
    <property type="match status" value="1"/>
</dbReference>
<gene>
    <name evidence="2" type="ORF">GCM10010529_20040</name>
</gene>
<keyword evidence="3" id="KW-1185">Reference proteome</keyword>
<dbReference type="Gene3D" id="3.30.70.1520">
    <property type="entry name" value="Heterotetrameric sarcosine oxidase"/>
    <property type="match status" value="1"/>
</dbReference>